<dbReference type="Proteomes" id="UP000522081">
    <property type="component" value="Unassembled WGS sequence"/>
</dbReference>
<evidence type="ECO:0000256" key="1">
    <source>
        <dbReference type="SAM" id="MobiDB-lite"/>
    </source>
</evidence>
<accession>A0A7Y9Y150</accession>
<evidence type="ECO:0000313" key="3">
    <source>
        <dbReference type="Proteomes" id="UP000522081"/>
    </source>
</evidence>
<feature type="compositionally biased region" description="Polar residues" evidence="1">
    <location>
        <begin position="129"/>
        <end position="142"/>
    </location>
</feature>
<feature type="region of interest" description="Disordered" evidence="1">
    <location>
        <begin position="123"/>
        <end position="142"/>
    </location>
</feature>
<dbReference type="RefSeq" id="WP_188710129.1">
    <property type="nucleotide sequence ID" value="NZ_BMGF01000013.1"/>
</dbReference>
<dbReference type="InterPro" id="IPR054234">
    <property type="entry name" value="DUF6961"/>
</dbReference>
<organism evidence="2 3">
    <name type="scientific">Novosphingobium marinum</name>
    <dbReference type="NCBI Taxonomy" id="1514948"/>
    <lineage>
        <taxon>Bacteria</taxon>
        <taxon>Pseudomonadati</taxon>
        <taxon>Pseudomonadota</taxon>
        <taxon>Alphaproteobacteria</taxon>
        <taxon>Sphingomonadales</taxon>
        <taxon>Sphingomonadaceae</taxon>
        <taxon>Novosphingobium</taxon>
    </lineage>
</organism>
<protein>
    <submittedName>
        <fullName evidence="2">Uncharacterized protein</fullName>
    </submittedName>
</protein>
<name>A0A7Y9Y150_9SPHN</name>
<reference evidence="2 3" key="1">
    <citation type="submission" date="2020-07" db="EMBL/GenBank/DDBJ databases">
        <title>Genomic Encyclopedia of Type Strains, Phase IV (KMG-IV): sequencing the most valuable type-strain genomes for metagenomic binning, comparative biology and taxonomic classification.</title>
        <authorList>
            <person name="Goeker M."/>
        </authorList>
    </citation>
    <scope>NUCLEOTIDE SEQUENCE [LARGE SCALE GENOMIC DNA]</scope>
    <source>
        <strain evidence="2 3">DSM 29043</strain>
    </source>
</reference>
<proteinExistence type="predicted"/>
<dbReference type="Pfam" id="PF22284">
    <property type="entry name" value="DUF6961"/>
    <property type="match status" value="1"/>
</dbReference>
<evidence type="ECO:0000313" key="2">
    <source>
        <dbReference type="EMBL" id="NYH97058.1"/>
    </source>
</evidence>
<gene>
    <name evidence="2" type="ORF">FHS75_003419</name>
</gene>
<comment type="caution">
    <text evidence="2">The sequence shown here is derived from an EMBL/GenBank/DDBJ whole genome shotgun (WGS) entry which is preliminary data.</text>
</comment>
<keyword evidence="3" id="KW-1185">Reference proteome</keyword>
<dbReference type="EMBL" id="JACBZF010000011">
    <property type="protein sequence ID" value="NYH97058.1"/>
    <property type="molecule type" value="Genomic_DNA"/>
</dbReference>
<dbReference type="AlphaFoldDB" id="A0A7Y9Y150"/>
<sequence>MTGTGCPHQSLIAVESFDVLRCGRCHHGFCEGNGGNPKHGSPHYGEVLEVNAPSSRGAVQWSIYAERFRRNLTISHYEKLWAVAIWFEKDYIAVEIDRSLEEGDCYGVAIWNLVGEPYRSLGKKGSRSDLMTVTTGSPVQGR</sequence>